<dbReference type="KEGG" id="surl:BI350_08885"/>
<protein>
    <recommendedName>
        <fullName evidence="3">SH3b domain-containing protein</fullName>
    </recommendedName>
</protein>
<dbReference type="PANTHER" id="PTHR30404:SF7">
    <property type="entry name" value="CELL WALL AMIDASE LYTH-RELATED"/>
    <property type="match status" value="1"/>
</dbReference>
<keyword evidence="1" id="KW-0378">Hydrolase</keyword>
<dbReference type="RefSeq" id="WP_075527772.1">
    <property type="nucleotide sequence ID" value="NZ_CP017560.1"/>
</dbReference>
<dbReference type="Gene3D" id="2.30.30.40">
    <property type="entry name" value="SH3 Domains"/>
    <property type="match status" value="4"/>
</dbReference>
<sequence>MKIKRIAILVLAFIFTLTFITSEMKTNAQPNETTVAANSLNVRTGPGLSFDVIDSLKHGEQVEIISTSGDWLKVKYKGRTGWIASWLTTTNKQGLNMQTEIVSQTDALNFRASPSVNAPILTRMNAGDKATLISREGEWVFAQFNGTKGWVHQQFISEVTAQQVKSKEQPQSFENYESFTVLVDALNVRKKADLSSKKITTIHNGETFPVQQIEGNWVQLKIDDKKDGWVYSFHGELTHNKASQSKTYDKNRKVTVLTNGTNIRESATTSSSIVSRANAGEQFTIKEEHGDWYEVILSNDQSAFIAKWVVSIEGDALTPTSTTKKPKRVPGTLKGLTIVVDPGHGGNDRGTTGARGTLEKTITLKTAELLVAKLQAAGATVHLTRDSDNYVSLQKRVWISQQQNADAFISIHYDANPDSSISGFTTYYQYRNQAALAKSINNGLQSSISLRNRGAQPGNYYVLRENRQNAVLVELGFLSNPSEELTVDSNRFRDQATYGIYKGILNYFDASSQ</sequence>
<accession>A0A1D8JG00</accession>
<evidence type="ECO:0000313" key="5">
    <source>
        <dbReference type="Proteomes" id="UP000185746"/>
    </source>
</evidence>
<organism evidence="4 5">
    <name type="scientific">Sporosarcina ureilytica</name>
    <dbReference type="NCBI Taxonomy" id="298596"/>
    <lineage>
        <taxon>Bacteria</taxon>
        <taxon>Bacillati</taxon>
        <taxon>Bacillota</taxon>
        <taxon>Bacilli</taxon>
        <taxon>Bacillales</taxon>
        <taxon>Caryophanaceae</taxon>
        <taxon>Sporosarcina</taxon>
    </lineage>
</organism>
<feature type="domain" description="SH3b" evidence="3">
    <location>
        <begin position="176"/>
        <end position="238"/>
    </location>
</feature>
<dbReference type="SMART" id="SM00287">
    <property type="entry name" value="SH3b"/>
    <property type="match status" value="4"/>
</dbReference>
<dbReference type="InterPro" id="IPR003646">
    <property type="entry name" value="SH3-like_bac-type"/>
</dbReference>
<evidence type="ECO:0000313" key="4">
    <source>
        <dbReference type="EMBL" id="AOV07639.1"/>
    </source>
</evidence>
<reference evidence="4 5" key="1">
    <citation type="submission" date="2016-09" db="EMBL/GenBank/DDBJ databases">
        <title>Complete genome sequence of the Lysinibacillus sphaericus LMG 22257, a specie of Bacillus with ureolytic activity that can effectively biodeposit calcium carbonate.</title>
        <authorList>
            <person name="Yan W."/>
        </authorList>
    </citation>
    <scope>NUCLEOTIDE SEQUENCE [LARGE SCALE GENOMIC DNA]</scope>
    <source>
        <strain evidence="4 5">LMG 22257</strain>
    </source>
</reference>
<feature type="domain" description="SH3b" evidence="3">
    <location>
        <begin position="30"/>
        <end position="91"/>
    </location>
</feature>
<dbReference type="PIRSF" id="PIRSF037846">
    <property type="entry name" value="Autolysin_YrvJ_prd"/>
    <property type="match status" value="1"/>
</dbReference>
<dbReference type="SUPFAM" id="SSF53187">
    <property type="entry name" value="Zn-dependent exopeptidases"/>
    <property type="match status" value="1"/>
</dbReference>
<dbReference type="PROSITE" id="PS51781">
    <property type="entry name" value="SH3B"/>
    <property type="match status" value="4"/>
</dbReference>
<keyword evidence="5" id="KW-1185">Reference proteome</keyword>
<proteinExistence type="predicted"/>
<dbReference type="Gene3D" id="3.40.630.40">
    <property type="entry name" value="Zn-dependent exopeptidases"/>
    <property type="match status" value="1"/>
</dbReference>
<dbReference type="PANTHER" id="PTHR30404">
    <property type="entry name" value="N-ACETYLMURAMOYL-L-ALANINE AMIDASE"/>
    <property type="match status" value="1"/>
</dbReference>
<gene>
    <name evidence="4" type="ORF">BI350_08885</name>
</gene>
<dbReference type="GO" id="GO:0009253">
    <property type="term" value="P:peptidoglycan catabolic process"/>
    <property type="evidence" value="ECO:0007669"/>
    <property type="project" value="InterPro"/>
</dbReference>
<dbReference type="Proteomes" id="UP000185746">
    <property type="component" value="Chromosome"/>
</dbReference>
<dbReference type="InterPro" id="IPR017293">
    <property type="entry name" value="N-acetylmuramoyl-L-ala_amidase"/>
</dbReference>
<dbReference type="SMART" id="SM00646">
    <property type="entry name" value="Ami_3"/>
    <property type="match status" value="1"/>
</dbReference>
<evidence type="ECO:0000256" key="1">
    <source>
        <dbReference type="ARBA" id="ARBA00022801"/>
    </source>
</evidence>
<dbReference type="InterPro" id="IPR002508">
    <property type="entry name" value="MurNAc-LAA_cat"/>
</dbReference>
<dbReference type="CDD" id="cd02696">
    <property type="entry name" value="MurNAc-LAA"/>
    <property type="match status" value="1"/>
</dbReference>
<evidence type="ECO:0000259" key="3">
    <source>
        <dbReference type="PROSITE" id="PS51781"/>
    </source>
</evidence>
<keyword evidence="2" id="KW-0961">Cell wall biogenesis/degradation</keyword>
<dbReference type="EMBL" id="CP017560">
    <property type="protein sequence ID" value="AOV07639.1"/>
    <property type="molecule type" value="Genomic_DNA"/>
</dbReference>
<feature type="domain" description="SH3b" evidence="3">
    <location>
        <begin position="97"/>
        <end position="160"/>
    </location>
</feature>
<dbReference type="GO" id="GO:0008745">
    <property type="term" value="F:N-acetylmuramoyl-L-alanine amidase activity"/>
    <property type="evidence" value="ECO:0007669"/>
    <property type="project" value="InterPro"/>
</dbReference>
<dbReference type="InterPro" id="IPR050695">
    <property type="entry name" value="N-acetylmuramoyl_amidase_3"/>
</dbReference>
<evidence type="ECO:0000256" key="2">
    <source>
        <dbReference type="ARBA" id="ARBA00023316"/>
    </source>
</evidence>
<dbReference type="Pfam" id="PF08239">
    <property type="entry name" value="SH3_3"/>
    <property type="match status" value="4"/>
</dbReference>
<dbReference type="Pfam" id="PF01520">
    <property type="entry name" value="Amidase_3"/>
    <property type="match status" value="1"/>
</dbReference>
<dbReference type="GO" id="GO:0071555">
    <property type="term" value="P:cell wall organization"/>
    <property type="evidence" value="ECO:0007669"/>
    <property type="project" value="UniProtKB-KW"/>
</dbReference>
<feature type="domain" description="SH3b" evidence="3">
    <location>
        <begin position="249"/>
        <end position="313"/>
    </location>
</feature>
<dbReference type="AlphaFoldDB" id="A0A1D8JG00"/>
<dbReference type="GO" id="GO:0030288">
    <property type="term" value="C:outer membrane-bounded periplasmic space"/>
    <property type="evidence" value="ECO:0007669"/>
    <property type="project" value="TreeGrafter"/>
</dbReference>
<name>A0A1D8JG00_9BACL</name>